<protein>
    <submittedName>
        <fullName evidence="1">Uncharacterized protein</fullName>
    </submittedName>
</protein>
<dbReference type="AlphaFoldDB" id="X0YVK4"/>
<sequence>TATKKPPDWKWGGRSSLQEPDRRSYEEVWNALDY</sequence>
<gene>
    <name evidence="1" type="ORF">S01H1_82858</name>
</gene>
<dbReference type="EMBL" id="BARS01056218">
    <property type="protein sequence ID" value="GAG52338.1"/>
    <property type="molecule type" value="Genomic_DNA"/>
</dbReference>
<reference evidence="1" key="1">
    <citation type="journal article" date="2014" name="Front. Microbiol.">
        <title>High frequency of phylogenetically diverse reductive dehalogenase-homologous genes in deep subseafloor sedimentary metagenomes.</title>
        <authorList>
            <person name="Kawai M."/>
            <person name="Futagami T."/>
            <person name="Toyoda A."/>
            <person name="Takaki Y."/>
            <person name="Nishi S."/>
            <person name="Hori S."/>
            <person name="Arai W."/>
            <person name="Tsubouchi T."/>
            <person name="Morono Y."/>
            <person name="Uchiyama I."/>
            <person name="Ito T."/>
            <person name="Fujiyama A."/>
            <person name="Inagaki F."/>
            <person name="Takami H."/>
        </authorList>
    </citation>
    <scope>NUCLEOTIDE SEQUENCE</scope>
    <source>
        <strain evidence="1">Expedition CK06-06</strain>
    </source>
</reference>
<accession>X0YVK4</accession>
<name>X0YVK4_9ZZZZ</name>
<evidence type="ECO:0000313" key="1">
    <source>
        <dbReference type="EMBL" id="GAG52338.1"/>
    </source>
</evidence>
<organism evidence="1">
    <name type="scientific">marine sediment metagenome</name>
    <dbReference type="NCBI Taxonomy" id="412755"/>
    <lineage>
        <taxon>unclassified sequences</taxon>
        <taxon>metagenomes</taxon>
        <taxon>ecological metagenomes</taxon>
    </lineage>
</organism>
<comment type="caution">
    <text evidence="1">The sequence shown here is derived from an EMBL/GenBank/DDBJ whole genome shotgun (WGS) entry which is preliminary data.</text>
</comment>
<proteinExistence type="predicted"/>
<feature type="non-terminal residue" evidence="1">
    <location>
        <position position="1"/>
    </location>
</feature>